<dbReference type="eggNOG" id="ENOG50321F1">
    <property type="taxonomic scope" value="Bacteria"/>
</dbReference>
<dbReference type="InterPro" id="IPR014964">
    <property type="entry name" value="DUF1830"/>
</dbReference>
<dbReference type="STRING" id="497965.Cyan7822_5435"/>
<dbReference type="RefSeq" id="WP_013325349.1">
    <property type="nucleotide sequence ID" value="NC_014501.1"/>
</dbReference>
<gene>
    <name evidence="1" type="ordered locus">Cyan7822_5435</name>
</gene>
<proteinExistence type="predicted"/>
<dbReference type="Pfam" id="PF08865">
    <property type="entry name" value="DUF1830"/>
    <property type="match status" value="1"/>
</dbReference>
<evidence type="ECO:0000313" key="1">
    <source>
        <dbReference type="EMBL" id="ADN17311.1"/>
    </source>
</evidence>
<accession>E0U953</accession>
<sequence>MLKIFSPPTVNTTKQIVCCYCNRTEQTIIARITNLDEHDCERVVFPQECFFFTAPYQAKLEIYRQSALGVLQELIPCLELQIPKSR</sequence>
<name>E0U953_GLOV7</name>
<dbReference type="KEGG" id="cyj:Cyan7822_5435"/>
<reference evidence="2" key="1">
    <citation type="journal article" date="2011" name="MBio">
        <title>Novel metabolic attributes of the genus Cyanothece, comprising a group of unicellular nitrogen-fixing Cyanobacteria.</title>
        <authorList>
            <person name="Bandyopadhyay A."/>
            <person name="Elvitigala T."/>
            <person name="Welsh E."/>
            <person name="Stockel J."/>
            <person name="Liberton M."/>
            <person name="Min H."/>
            <person name="Sherman L.A."/>
            <person name="Pakrasi H.B."/>
        </authorList>
    </citation>
    <scope>NUCLEOTIDE SEQUENCE [LARGE SCALE GENOMIC DNA]</scope>
    <source>
        <strain evidence="2">PCC 7822</strain>
    </source>
</reference>
<protein>
    <submittedName>
        <fullName evidence="1">Uncharacterized protein</fullName>
    </submittedName>
</protein>
<dbReference type="AlphaFoldDB" id="E0U953"/>
<dbReference type="EMBL" id="CP002198">
    <property type="protein sequence ID" value="ADN17311.1"/>
    <property type="molecule type" value="Genomic_DNA"/>
</dbReference>
<dbReference type="HOGENOM" id="CLU_144128_2_0_3"/>
<dbReference type="Proteomes" id="UP000008206">
    <property type="component" value="Chromosome"/>
</dbReference>
<dbReference type="OrthoDB" id="460810at2"/>
<evidence type="ECO:0000313" key="2">
    <source>
        <dbReference type="Proteomes" id="UP000008206"/>
    </source>
</evidence>
<keyword evidence="2" id="KW-1185">Reference proteome</keyword>
<organism evidence="1 2">
    <name type="scientific">Gloeothece verrucosa (strain PCC 7822)</name>
    <name type="common">Cyanothece sp. (strain PCC 7822)</name>
    <dbReference type="NCBI Taxonomy" id="497965"/>
    <lineage>
        <taxon>Bacteria</taxon>
        <taxon>Bacillati</taxon>
        <taxon>Cyanobacteriota</taxon>
        <taxon>Cyanophyceae</taxon>
        <taxon>Oscillatoriophycideae</taxon>
        <taxon>Chroococcales</taxon>
        <taxon>Aphanothecaceae</taxon>
        <taxon>Gloeothece</taxon>
        <taxon>Gloeothece verrucosa</taxon>
    </lineage>
</organism>